<accession>A0A3M0AMF3</accession>
<evidence type="ECO:0000256" key="1">
    <source>
        <dbReference type="SAM" id="SignalP"/>
    </source>
</evidence>
<dbReference type="Proteomes" id="UP000267187">
    <property type="component" value="Unassembled WGS sequence"/>
</dbReference>
<dbReference type="AlphaFoldDB" id="A0A3M0AMF3"/>
<reference evidence="2 3" key="1">
    <citation type="submission" date="2018-10" db="EMBL/GenBank/DDBJ databases">
        <title>Genomic Encyclopedia of Type Strains, Phase IV (KMG-IV): sequencing the most valuable type-strain genomes for metagenomic binning, comparative biology and taxonomic classification.</title>
        <authorList>
            <person name="Goeker M."/>
        </authorList>
    </citation>
    <scope>NUCLEOTIDE SEQUENCE [LARGE SCALE GENOMIC DNA]</scope>
    <source>
        <strain evidence="2 3">DSM 25080</strain>
    </source>
</reference>
<name>A0A3M0AMF3_9GAMM</name>
<keyword evidence="1" id="KW-0732">Signal</keyword>
<evidence type="ECO:0000313" key="2">
    <source>
        <dbReference type="EMBL" id="RMA80152.1"/>
    </source>
</evidence>
<evidence type="ECO:0000313" key="3">
    <source>
        <dbReference type="Proteomes" id="UP000267187"/>
    </source>
</evidence>
<dbReference type="OrthoDB" id="9769023at2"/>
<protein>
    <recommendedName>
        <fullName evidence="4">Tetratricopeptide repeat protein</fullName>
    </recommendedName>
</protein>
<keyword evidence="3" id="KW-1185">Reference proteome</keyword>
<proteinExistence type="predicted"/>
<dbReference type="EMBL" id="REFJ01000003">
    <property type="protein sequence ID" value="RMA80152.1"/>
    <property type="molecule type" value="Genomic_DNA"/>
</dbReference>
<dbReference type="RefSeq" id="WP_121876833.1">
    <property type="nucleotide sequence ID" value="NZ_REFJ01000003.1"/>
</dbReference>
<sequence length="460" mass="51313">MLRRRTWLGLSLLSLTACVGVVQQSKQASFDEAWRTGDSVQSLALAQEYAELNSQQRASNLLWALQLGAVERRAGNHRAAIAAFDDAERRMHFEVNESAVAKAGESVGGLLLNDAALDYEAKYADGVMANTYKAWSFWQLEDVANARVEFNRAEERQRLAVRYFSSQIEAQQSLVSQADDPASIDLAYDASLKQLQRQQAQLFEPTWRAYDGYVNPFTTYSAGLFRLLYATSANDYELAADSFRRVYSLTGSESAQRDFNMARALAAGDSSFRPDGDVWVFIESGLSVAKREFRFGIPIYFDRSFHDYFTIALPTLQPRPTHFQSASVGSDQAQQIADMDRIIGAEFKAEYPVILTREIIRATLKAMATHEVAKKDDDGWATALAMMAQIASTSADTRSFSALPEEFNVIRTTRRNRDLYLTLANGVNKVRLDTNASAHVVYVQQVAPGTEPVIDVINIP</sequence>
<feature type="chain" id="PRO_5018241509" description="Tetratricopeptide repeat protein" evidence="1">
    <location>
        <begin position="20"/>
        <end position="460"/>
    </location>
</feature>
<evidence type="ECO:0008006" key="4">
    <source>
        <dbReference type="Google" id="ProtNLM"/>
    </source>
</evidence>
<feature type="signal peptide" evidence="1">
    <location>
        <begin position="1"/>
        <end position="19"/>
    </location>
</feature>
<comment type="caution">
    <text evidence="2">The sequence shown here is derived from an EMBL/GenBank/DDBJ whole genome shotgun (WGS) entry which is preliminary data.</text>
</comment>
<organism evidence="2 3">
    <name type="scientific">Umboniibacter marinipuniceus</name>
    <dbReference type="NCBI Taxonomy" id="569599"/>
    <lineage>
        <taxon>Bacteria</taxon>
        <taxon>Pseudomonadati</taxon>
        <taxon>Pseudomonadota</taxon>
        <taxon>Gammaproteobacteria</taxon>
        <taxon>Cellvibrionales</taxon>
        <taxon>Cellvibrionaceae</taxon>
        <taxon>Umboniibacter</taxon>
    </lineage>
</organism>
<gene>
    <name evidence="2" type="ORF">DFR27_1515</name>
</gene>
<dbReference type="PROSITE" id="PS51257">
    <property type="entry name" value="PROKAR_LIPOPROTEIN"/>
    <property type="match status" value="1"/>
</dbReference>